<dbReference type="AlphaFoldDB" id="A0A377K5T3"/>
<dbReference type="InterPro" id="IPR050222">
    <property type="entry name" value="MATE_MdtK"/>
</dbReference>
<dbReference type="InterPro" id="IPR002528">
    <property type="entry name" value="MATE_fam"/>
</dbReference>
<feature type="transmembrane region" description="Helical" evidence="2">
    <location>
        <begin position="163"/>
        <end position="184"/>
    </location>
</feature>
<evidence type="ECO:0000256" key="1">
    <source>
        <dbReference type="ARBA" id="ARBA00022448"/>
    </source>
</evidence>
<dbReference type="EMBL" id="UGEM01000004">
    <property type="protein sequence ID" value="STP19798.1"/>
    <property type="molecule type" value="Genomic_DNA"/>
</dbReference>
<name>A0A377K5T3_ECOLX</name>
<keyword evidence="1" id="KW-0813">Transport</keyword>
<keyword evidence="2" id="KW-1133">Transmembrane helix</keyword>
<dbReference type="GO" id="GO:0042910">
    <property type="term" value="F:xenobiotic transmembrane transporter activity"/>
    <property type="evidence" value="ECO:0007669"/>
    <property type="project" value="InterPro"/>
</dbReference>
<dbReference type="PANTHER" id="PTHR43298:SF2">
    <property type="entry name" value="FMN_FAD EXPORTER YEEO-RELATED"/>
    <property type="match status" value="1"/>
</dbReference>
<reference evidence="3 4" key="1">
    <citation type="submission" date="2018-06" db="EMBL/GenBank/DDBJ databases">
        <authorList>
            <consortium name="Pathogen Informatics"/>
            <person name="Doyle S."/>
        </authorList>
    </citation>
    <scope>NUCLEOTIDE SEQUENCE [LARGE SCALE GENOMIC DNA]</scope>
    <source>
        <strain evidence="3 4">NCTC9075</strain>
    </source>
</reference>
<dbReference type="GO" id="GO:0015297">
    <property type="term" value="F:antiporter activity"/>
    <property type="evidence" value="ECO:0007669"/>
    <property type="project" value="InterPro"/>
</dbReference>
<evidence type="ECO:0000313" key="4">
    <source>
        <dbReference type="Proteomes" id="UP000254181"/>
    </source>
</evidence>
<dbReference type="GO" id="GO:0005886">
    <property type="term" value="C:plasma membrane"/>
    <property type="evidence" value="ECO:0007669"/>
    <property type="project" value="TreeGrafter"/>
</dbReference>
<accession>A0A377K5T3</accession>
<evidence type="ECO:0000256" key="2">
    <source>
        <dbReference type="SAM" id="Phobius"/>
    </source>
</evidence>
<dbReference type="PANTHER" id="PTHR43298">
    <property type="entry name" value="MULTIDRUG RESISTANCE PROTEIN NORM-RELATED"/>
    <property type="match status" value="1"/>
</dbReference>
<protein>
    <submittedName>
        <fullName evidence="3">Multidrug resistance protein</fullName>
    </submittedName>
</protein>
<dbReference type="Proteomes" id="UP000254181">
    <property type="component" value="Unassembled WGS sequence"/>
</dbReference>
<gene>
    <name evidence="3" type="primary">mdtK_2</name>
    <name evidence="3" type="ORF">NCTC9075_03233</name>
</gene>
<keyword evidence="2" id="KW-0812">Transmembrane</keyword>
<feature type="transmembrane region" description="Helical" evidence="2">
    <location>
        <begin position="53"/>
        <end position="73"/>
    </location>
</feature>
<keyword evidence="2" id="KW-0472">Membrane</keyword>
<dbReference type="Pfam" id="PF01554">
    <property type="entry name" value="MatE"/>
    <property type="match status" value="1"/>
</dbReference>
<evidence type="ECO:0000313" key="3">
    <source>
        <dbReference type="EMBL" id="STP19798.1"/>
    </source>
</evidence>
<organism evidence="3 4">
    <name type="scientific">Escherichia coli</name>
    <dbReference type="NCBI Taxonomy" id="562"/>
    <lineage>
        <taxon>Bacteria</taxon>
        <taxon>Pseudomonadati</taxon>
        <taxon>Pseudomonadota</taxon>
        <taxon>Gammaproteobacteria</taxon>
        <taxon>Enterobacterales</taxon>
        <taxon>Enterobacteriaceae</taxon>
        <taxon>Escherichia</taxon>
    </lineage>
</organism>
<proteinExistence type="predicted"/>
<sequence>MQKYISEARLLLALAIPVILAQIAQTAMGFVDTVMAGGYSATDMAAVAIGTSIWLPAILFGHGLLLALTPVIAQLNGSGRRERIAHQVRPRFLAGGFCFRSHYAGAVGMRVTLSVPCKTSIRLWRTKPWVICVRCCGARRAICFFQVARNQCEGLAKTKPGMVMGFIGLLVNIPVNYIFIYGHFGMPELGGVGCGVATAAVYWVMFLAMVSYIKRARSMRDIRNEKGTAKPRSCGYETTDSTRFADCAGTVL</sequence>
<feature type="transmembrane region" description="Helical" evidence="2">
    <location>
        <begin position="190"/>
        <end position="213"/>
    </location>
</feature>